<dbReference type="PANTHER" id="PTHR22925">
    <property type="entry name" value="GLYCOSYL HYDROLASE 43 FAMILY MEMBER"/>
    <property type="match status" value="1"/>
</dbReference>
<dbReference type="EMBL" id="JBEAFC010000006">
    <property type="protein sequence ID" value="KAL1554210.1"/>
    <property type="molecule type" value="Genomic_DNA"/>
</dbReference>
<dbReference type="Proteomes" id="UP001567538">
    <property type="component" value="Unassembled WGS sequence"/>
</dbReference>
<dbReference type="Pfam" id="PF04616">
    <property type="entry name" value="Glyco_hydro_43"/>
    <property type="match status" value="1"/>
</dbReference>
<name>A0ABD1HE06_SALDI</name>
<dbReference type="GO" id="GO:0004553">
    <property type="term" value="F:hydrolase activity, hydrolyzing O-glycosyl compounds"/>
    <property type="evidence" value="ECO:0007669"/>
    <property type="project" value="UniProtKB-ARBA"/>
</dbReference>
<gene>
    <name evidence="5" type="ORF">AAHA92_14795</name>
</gene>
<evidence type="ECO:0000256" key="3">
    <source>
        <dbReference type="ARBA" id="ARBA00023295"/>
    </source>
</evidence>
<keyword evidence="3 4" id="KW-0326">Glycosidase</keyword>
<keyword evidence="6" id="KW-1185">Reference proteome</keyword>
<dbReference type="GO" id="GO:0005975">
    <property type="term" value="P:carbohydrate metabolic process"/>
    <property type="evidence" value="ECO:0007669"/>
    <property type="project" value="UniProtKB-ARBA"/>
</dbReference>
<evidence type="ECO:0000313" key="5">
    <source>
        <dbReference type="EMBL" id="KAL1554210.1"/>
    </source>
</evidence>
<evidence type="ECO:0000256" key="4">
    <source>
        <dbReference type="RuleBase" id="RU361187"/>
    </source>
</evidence>
<dbReference type="PANTHER" id="PTHR22925:SF3">
    <property type="entry name" value="GLYCOSYL HYDROLASE FAMILY PROTEIN 43"/>
    <property type="match status" value="1"/>
</dbReference>
<sequence>MAPWVRIRRLWRWAVVLCGVAALITIQLNALSAEYKKVASVMELQPPLLTFQELEQVEYLTLLPPYGLKYPQTINLNHEFLNESSTARSLFFPNSWYGILDPRNTKINATSHFFLPGKIWLDTAGNPIQAHGGGILFDKKSDTYFWYGEYKDGPTDQAQGTGTARVDVIGVGCYSSKDLWAWKFEGVVMAAEESDATHDLHKSKVLERPKVIYNEKTNKYVMWMHIDDATYNKAAVGVAVSSHPTGPFTYVRGVRPNGFDSRDMTVFKDEEDNGAAYLIYASLRNKEIHISRLIEDYTDVENVTVRALIGMHREAPAVFKHGGVYYMVTSGCSGWLPNEALVHEAEWMLGTWETIGNPCVGANKAYRAATFFSQGSFVLPMPGGGGDDRGLFIFMADRWNPANLRDSRYMWLPLTVKVRFERYKPIPLWSKVAIFWHERWRAPIKDNGETYYVSKPFMAGDDL</sequence>
<organism evidence="5 6">
    <name type="scientific">Salvia divinorum</name>
    <name type="common">Maria pastora</name>
    <name type="synonym">Diviner's sage</name>
    <dbReference type="NCBI Taxonomy" id="28513"/>
    <lineage>
        <taxon>Eukaryota</taxon>
        <taxon>Viridiplantae</taxon>
        <taxon>Streptophyta</taxon>
        <taxon>Embryophyta</taxon>
        <taxon>Tracheophyta</taxon>
        <taxon>Spermatophyta</taxon>
        <taxon>Magnoliopsida</taxon>
        <taxon>eudicotyledons</taxon>
        <taxon>Gunneridae</taxon>
        <taxon>Pentapetalae</taxon>
        <taxon>asterids</taxon>
        <taxon>lamiids</taxon>
        <taxon>Lamiales</taxon>
        <taxon>Lamiaceae</taxon>
        <taxon>Nepetoideae</taxon>
        <taxon>Mentheae</taxon>
        <taxon>Salviinae</taxon>
        <taxon>Salvia</taxon>
        <taxon>Salvia subgen. Calosphace</taxon>
    </lineage>
</organism>
<accession>A0ABD1HE06</accession>
<dbReference type="Gene3D" id="2.115.10.20">
    <property type="entry name" value="Glycosyl hydrolase domain, family 43"/>
    <property type="match status" value="1"/>
</dbReference>
<evidence type="ECO:0000256" key="2">
    <source>
        <dbReference type="ARBA" id="ARBA00022801"/>
    </source>
</evidence>
<protein>
    <submittedName>
        <fullName evidence="5">Uncharacterized protein</fullName>
    </submittedName>
</protein>
<reference evidence="5 6" key="1">
    <citation type="submission" date="2024-06" db="EMBL/GenBank/DDBJ databases">
        <title>A chromosome level genome sequence of Diviner's sage (Salvia divinorum).</title>
        <authorList>
            <person name="Ford S.A."/>
            <person name="Ro D.-K."/>
            <person name="Ness R.W."/>
            <person name="Phillips M.A."/>
        </authorList>
    </citation>
    <scope>NUCLEOTIDE SEQUENCE [LARGE SCALE GENOMIC DNA]</scope>
    <source>
        <strain evidence="5">SAF-2024a</strain>
        <tissue evidence="5">Leaf</tissue>
    </source>
</reference>
<dbReference type="SUPFAM" id="SSF75005">
    <property type="entry name" value="Arabinanase/levansucrase/invertase"/>
    <property type="match status" value="1"/>
</dbReference>
<dbReference type="InterPro" id="IPR006710">
    <property type="entry name" value="Glyco_hydro_43"/>
</dbReference>
<dbReference type="AlphaFoldDB" id="A0ABD1HE06"/>
<dbReference type="InterPro" id="IPR023296">
    <property type="entry name" value="Glyco_hydro_beta-prop_sf"/>
</dbReference>
<evidence type="ECO:0000256" key="1">
    <source>
        <dbReference type="ARBA" id="ARBA00009865"/>
    </source>
</evidence>
<dbReference type="CDD" id="cd18825">
    <property type="entry name" value="GH43_CtGH43-like"/>
    <property type="match status" value="1"/>
</dbReference>
<keyword evidence="2 4" id="KW-0378">Hydrolase</keyword>
<evidence type="ECO:0000313" key="6">
    <source>
        <dbReference type="Proteomes" id="UP001567538"/>
    </source>
</evidence>
<comment type="caution">
    <text evidence="5">The sequence shown here is derived from an EMBL/GenBank/DDBJ whole genome shotgun (WGS) entry which is preliminary data.</text>
</comment>
<comment type="similarity">
    <text evidence="1 4">Belongs to the glycosyl hydrolase 43 family.</text>
</comment>
<proteinExistence type="inferred from homology"/>